<keyword evidence="4" id="KW-1185">Reference proteome</keyword>
<sequence>MKSAYKEIFNLTGKTAIVTGALGILGRNFCAGLAEYGANVVVVDLDIHSTQKYAKELSKQFQTDCLGLSCDVSSPEQVENMVKQTFKKYNRIDILHNNAATKTNDLNAYFAPFEEYSLEQWKKVMSVNIDGMFLVAQHVGKEMVKQKHGGSIIQTSSIYGIIAPDQRIYKNSFYLGTHINTPAVYSTSKAAVWGLTKYLATYWADKGIRVNMLTPGGIESGQNEEFKENYASRTPLGRMGNPDELVGALIYLASDASTYVTGQNFVVDGGLSTW</sequence>
<dbReference type="PANTHER" id="PTHR42760:SF133">
    <property type="entry name" value="3-OXOACYL-[ACYL-CARRIER-PROTEIN] REDUCTASE"/>
    <property type="match status" value="1"/>
</dbReference>
<dbReference type="Pfam" id="PF13561">
    <property type="entry name" value="adh_short_C2"/>
    <property type="match status" value="1"/>
</dbReference>
<evidence type="ECO:0000313" key="4">
    <source>
        <dbReference type="Proteomes" id="UP001165287"/>
    </source>
</evidence>
<evidence type="ECO:0000313" key="3">
    <source>
        <dbReference type="EMBL" id="MBZ5751973.1"/>
    </source>
</evidence>
<comment type="similarity">
    <text evidence="1">Belongs to the short-chain dehydrogenases/reductases (SDR) family.</text>
</comment>
<evidence type="ECO:0000256" key="2">
    <source>
        <dbReference type="ARBA" id="ARBA00023002"/>
    </source>
</evidence>
<dbReference type="EMBL" id="JAIQUM010000043">
    <property type="protein sequence ID" value="MBZ5751973.1"/>
    <property type="molecule type" value="Genomic_DNA"/>
</dbReference>
<dbReference type="InterPro" id="IPR036291">
    <property type="entry name" value="NAD(P)-bd_dom_sf"/>
</dbReference>
<dbReference type="SUPFAM" id="SSF51735">
    <property type="entry name" value="NAD(P)-binding Rossmann-fold domains"/>
    <property type="match status" value="1"/>
</dbReference>
<dbReference type="PRINTS" id="PR00080">
    <property type="entry name" value="SDRFAMILY"/>
</dbReference>
<gene>
    <name evidence="3" type="ORF">K9V48_17380</name>
</gene>
<keyword evidence="2" id="KW-0560">Oxidoreductase</keyword>
<organism evidence="3 4">
    <name type="scientific">Metabacillus rhizolycopersici</name>
    <dbReference type="NCBI Taxonomy" id="2875709"/>
    <lineage>
        <taxon>Bacteria</taxon>
        <taxon>Bacillati</taxon>
        <taxon>Bacillota</taxon>
        <taxon>Bacilli</taxon>
        <taxon>Bacillales</taxon>
        <taxon>Bacillaceae</taxon>
        <taxon>Metabacillus</taxon>
    </lineage>
</organism>
<dbReference type="RefSeq" id="WP_224140309.1">
    <property type="nucleotide sequence ID" value="NZ_JAIQUM010000043.1"/>
</dbReference>
<reference evidence="3" key="1">
    <citation type="submission" date="2024-05" db="EMBL/GenBank/DDBJ databases">
        <title>Metabacillus sp. nov., isolated from the rhizosphere soil of tomato plants.</title>
        <authorList>
            <person name="Ma R."/>
        </authorList>
    </citation>
    <scope>NUCLEOTIDE SEQUENCE</scope>
    <source>
        <strain evidence="3">DBTR6</strain>
    </source>
</reference>
<proteinExistence type="inferred from homology"/>
<dbReference type="Gene3D" id="3.40.50.720">
    <property type="entry name" value="NAD(P)-binding Rossmann-like Domain"/>
    <property type="match status" value="1"/>
</dbReference>
<comment type="caution">
    <text evidence="3">The sequence shown here is derived from an EMBL/GenBank/DDBJ whole genome shotgun (WGS) entry which is preliminary data.</text>
</comment>
<dbReference type="PRINTS" id="PR00081">
    <property type="entry name" value="GDHRDH"/>
</dbReference>
<dbReference type="InterPro" id="IPR002347">
    <property type="entry name" value="SDR_fam"/>
</dbReference>
<evidence type="ECO:0000256" key="1">
    <source>
        <dbReference type="ARBA" id="ARBA00006484"/>
    </source>
</evidence>
<name>A0ABS7UUH8_9BACI</name>
<accession>A0ABS7UUH8</accession>
<protein>
    <submittedName>
        <fullName evidence="3">SDR family oxidoreductase</fullName>
    </submittedName>
</protein>
<dbReference type="Proteomes" id="UP001165287">
    <property type="component" value="Unassembled WGS sequence"/>
</dbReference>
<dbReference type="PANTHER" id="PTHR42760">
    <property type="entry name" value="SHORT-CHAIN DEHYDROGENASES/REDUCTASES FAMILY MEMBER"/>
    <property type="match status" value="1"/>
</dbReference>